<proteinExistence type="predicted"/>
<name>A0ABQ9DVI3_9PASS</name>
<dbReference type="Proteomes" id="UP001145742">
    <property type="component" value="Unassembled WGS sequence"/>
</dbReference>
<gene>
    <name evidence="1" type="ORF">WISP_18133</name>
</gene>
<sequence length="67" mass="7359">MWGLLGAEEKNHLPQPAGHASFDAAQDIVGFRGCLEPFSTHPVVVLGIALTEVQDLHLALLNFMRFM</sequence>
<evidence type="ECO:0000313" key="2">
    <source>
        <dbReference type="Proteomes" id="UP001145742"/>
    </source>
</evidence>
<dbReference type="EMBL" id="WHWB01032295">
    <property type="protein sequence ID" value="KAJ7426174.1"/>
    <property type="molecule type" value="Genomic_DNA"/>
</dbReference>
<reference evidence="1" key="1">
    <citation type="submission" date="2019-10" db="EMBL/GenBank/DDBJ databases">
        <authorList>
            <person name="Soares A.E.R."/>
            <person name="Aleixo A."/>
            <person name="Schneider P."/>
            <person name="Miyaki C.Y."/>
            <person name="Schneider M.P."/>
            <person name="Mello C."/>
            <person name="Vasconcelos A.T.R."/>
        </authorList>
    </citation>
    <scope>NUCLEOTIDE SEQUENCE</scope>
    <source>
        <tissue evidence="1">Muscle</tissue>
    </source>
</reference>
<protein>
    <submittedName>
        <fullName evidence="1">Uncharacterized protein</fullName>
    </submittedName>
</protein>
<keyword evidence="2" id="KW-1185">Reference proteome</keyword>
<organism evidence="1 2">
    <name type="scientific">Willisornis vidua</name>
    <name type="common">Xingu scale-backed antbird</name>
    <dbReference type="NCBI Taxonomy" id="1566151"/>
    <lineage>
        <taxon>Eukaryota</taxon>
        <taxon>Metazoa</taxon>
        <taxon>Chordata</taxon>
        <taxon>Craniata</taxon>
        <taxon>Vertebrata</taxon>
        <taxon>Euteleostomi</taxon>
        <taxon>Archelosauria</taxon>
        <taxon>Archosauria</taxon>
        <taxon>Dinosauria</taxon>
        <taxon>Saurischia</taxon>
        <taxon>Theropoda</taxon>
        <taxon>Coelurosauria</taxon>
        <taxon>Aves</taxon>
        <taxon>Neognathae</taxon>
        <taxon>Neoaves</taxon>
        <taxon>Telluraves</taxon>
        <taxon>Australaves</taxon>
        <taxon>Passeriformes</taxon>
        <taxon>Thamnophilidae</taxon>
        <taxon>Willisornis</taxon>
    </lineage>
</organism>
<comment type="caution">
    <text evidence="1">The sequence shown here is derived from an EMBL/GenBank/DDBJ whole genome shotgun (WGS) entry which is preliminary data.</text>
</comment>
<accession>A0ABQ9DVI3</accession>
<evidence type="ECO:0000313" key="1">
    <source>
        <dbReference type="EMBL" id="KAJ7426174.1"/>
    </source>
</evidence>